<dbReference type="InterPro" id="IPR006620">
    <property type="entry name" value="Pro_4_hyd_alph"/>
</dbReference>
<dbReference type="GO" id="GO:0051213">
    <property type="term" value="F:dioxygenase activity"/>
    <property type="evidence" value="ECO:0007669"/>
    <property type="project" value="UniProtKB-KW"/>
</dbReference>
<keyword evidence="10" id="KW-1185">Reference proteome</keyword>
<evidence type="ECO:0000256" key="5">
    <source>
        <dbReference type="ARBA" id="ARBA00023002"/>
    </source>
</evidence>
<dbReference type="SMART" id="SM00702">
    <property type="entry name" value="P4Hc"/>
    <property type="match status" value="1"/>
</dbReference>
<sequence length="454" mass="52638">MTETEQIVHFVSLGYGELRMAKKFATKETLEKLFQSEGGIIVVDPNGEEVYPPVGDNDHYDIDSALTYTVVSEEDLRSDTEDDDNDQDSEPTEEEEYKDEDNIDEDDYDDDDDIDCDDDLLLANQVDGKLKIHKDVRDPSTSANEENHRMHEHNEQCQQHRHQQHEDKKDCCDHDHNDHDHEHAHTNNTATPHANNNDNGFNKLLKMREERIKMIREFYTRLHPNIFKLEREYFEESFIKAIDDFKASGCKNYSALDGAFTKLTDTRIYSIRIFNRQFCDKLREEVENFRKSGLPSTKPNSMNNYGLILDEIGFTELFTDLRENYLKYFTSYLYPDYNGADIDSHHAFIVQYKMNQDKDLGFHYDESDVTVNICLSDNFTGSSLYFKGILEKEDTHNENFEYNHSPGQCIMHIGHHRHGANGLTGGERSNLILWLRSINKAAQSDVCASSAHSL</sequence>
<evidence type="ECO:0000256" key="3">
    <source>
        <dbReference type="ARBA" id="ARBA00022896"/>
    </source>
</evidence>
<dbReference type="OMA" id="GFHYDES"/>
<dbReference type="Pfam" id="PF25238">
    <property type="entry name" value="OGFOD2-like"/>
    <property type="match status" value="1"/>
</dbReference>
<dbReference type="AlphaFoldDB" id="F4PP35"/>
<dbReference type="RefSeq" id="XP_004359999.1">
    <property type="nucleotide sequence ID" value="XM_004359942.1"/>
</dbReference>
<keyword evidence="5" id="KW-0560">Oxidoreductase</keyword>
<keyword evidence="3" id="KW-0847">Vitamin C</keyword>
<name>F4PP35_CACFS</name>
<evidence type="ECO:0000256" key="1">
    <source>
        <dbReference type="ARBA" id="ARBA00001961"/>
    </source>
</evidence>
<protein>
    <submittedName>
        <fullName evidence="9">Prolyl 4-hydroxylase alpha subunit</fullName>
    </submittedName>
</protein>
<gene>
    <name evidence="9" type="ORF">DFA_04266</name>
</gene>
<dbReference type="GO" id="GO:0016705">
    <property type="term" value="F:oxidoreductase activity, acting on paired donors, with incorporation or reduction of molecular oxygen"/>
    <property type="evidence" value="ECO:0007669"/>
    <property type="project" value="InterPro"/>
</dbReference>
<feature type="compositionally biased region" description="Acidic residues" evidence="7">
    <location>
        <begin position="80"/>
        <end position="117"/>
    </location>
</feature>
<evidence type="ECO:0000256" key="6">
    <source>
        <dbReference type="ARBA" id="ARBA00023004"/>
    </source>
</evidence>
<evidence type="ECO:0000256" key="4">
    <source>
        <dbReference type="ARBA" id="ARBA00022964"/>
    </source>
</evidence>
<feature type="compositionally biased region" description="Basic and acidic residues" evidence="7">
    <location>
        <begin position="145"/>
        <end position="155"/>
    </location>
</feature>
<reference evidence="10" key="1">
    <citation type="journal article" date="2011" name="Genome Res.">
        <title>Phylogeny-wide analysis of social amoeba genomes highlights ancient origins for complex intercellular communication.</title>
        <authorList>
            <person name="Heidel A.J."/>
            <person name="Lawal H.M."/>
            <person name="Felder M."/>
            <person name="Schilde C."/>
            <person name="Helps N.R."/>
            <person name="Tunggal B."/>
            <person name="Rivero F."/>
            <person name="John U."/>
            <person name="Schleicher M."/>
            <person name="Eichinger L."/>
            <person name="Platzer M."/>
            <person name="Noegel A.A."/>
            <person name="Schaap P."/>
            <person name="Gloeckner G."/>
        </authorList>
    </citation>
    <scope>NUCLEOTIDE SEQUENCE [LARGE SCALE GENOMIC DNA]</scope>
    <source>
        <strain evidence="10">SH3</strain>
    </source>
</reference>
<keyword evidence="4" id="KW-0223">Dioxygenase</keyword>
<dbReference type="PANTHER" id="PTHR24014:SF4">
    <property type="entry name" value="2-OXOGLUTARATE AND IRON-DEPENDENT OXYGENASE DOMAIN-CONTAINING PROTEIN 2"/>
    <property type="match status" value="1"/>
</dbReference>
<evidence type="ECO:0000259" key="8">
    <source>
        <dbReference type="PROSITE" id="PS51471"/>
    </source>
</evidence>
<keyword evidence="2" id="KW-0479">Metal-binding</keyword>
<dbReference type="KEGG" id="dfa:DFA_04266"/>
<feature type="domain" description="Fe2OG dioxygenase" evidence="8">
    <location>
        <begin position="343"/>
        <end position="437"/>
    </location>
</feature>
<evidence type="ECO:0000256" key="7">
    <source>
        <dbReference type="SAM" id="MobiDB-lite"/>
    </source>
</evidence>
<dbReference type="EMBL" id="GL883009">
    <property type="protein sequence ID" value="EGG22148.1"/>
    <property type="molecule type" value="Genomic_DNA"/>
</dbReference>
<dbReference type="GO" id="GO:0031418">
    <property type="term" value="F:L-ascorbic acid binding"/>
    <property type="evidence" value="ECO:0007669"/>
    <property type="project" value="UniProtKB-KW"/>
</dbReference>
<dbReference type="GO" id="GO:0005506">
    <property type="term" value="F:iron ion binding"/>
    <property type="evidence" value="ECO:0007669"/>
    <property type="project" value="InterPro"/>
</dbReference>
<proteinExistence type="predicted"/>
<accession>F4PP35</accession>
<dbReference type="PANTHER" id="PTHR24014">
    <property type="entry name" value="2-OXOGLUTARATE AND IRON-DEPENDENT OXYGENASE DOMAIN-CONTAINING PROTEIN 2"/>
    <property type="match status" value="1"/>
</dbReference>
<evidence type="ECO:0000256" key="2">
    <source>
        <dbReference type="ARBA" id="ARBA00022723"/>
    </source>
</evidence>
<evidence type="ECO:0000313" key="10">
    <source>
        <dbReference type="Proteomes" id="UP000007797"/>
    </source>
</evidence>
<dbReference type="GeneID" id="14874541"/>
<evidence type="ECO:0000313" key="9">
    <source>
        <dbReference type="EMBL" id="EGG22148.1"/>
    </source>
</evidence>
<comment type="cofactor">
    <cofactor evidence="1">
        <name>L-ascorbate</name>
        <dbReference type="ChEBI" id="CHEBI:38290"/>
    </cofactor>
</comment>
<dbReference type="InterPro" id="IPR005123">
    <property type="entry name" value="Oxoglu/Fe-dep_dioxygenase_dom"/>
</dbReference>
<dbReference type="Proteomes" id="UP000007797">
    <property type="component" value="Unassembled WGS sequence"/>
</dbReference>
<dbReference type="Gene3D" id="2.60.120.620">
    <property type="entry name" value="q2cbj1_9rhob like domain"/>
    <property type="match status" value="1"/>
</dbReference>
<organism evidence="9 10">
    <name type="scientific">Cavenderia fasciculata</name>
    <name type="common">Slime mold</name>
    <name type="synonym">Dictyostelium fasciculatum</name>
    <dbReference type="NCBI Taxonomy" id="261658"/>
    <lineage>
        <taxon>Eukaryota</taxon>
        <taxon>Amoebozoa</taxon>
        <taxon>Evosea</taxon>
        <taxon>Eumycetozoa</taxon>
        <taxon>Dictyostelia</taxon>
        <taxon>Acytosteliales</taxon>
        <taxon>Cavenderiaceae</taxon>
        <taxon>Cavenderia</taxon>
    </lineage>
</organism>
<feature type="region of interest" description="Disordered" evidence="7">
    <location>
        <begin position="72"/>
        <end position="117"/>
    </location>
</feature>
<feature type="region of interest" description="Disordered" evidence="7">
    <location>
        <begin position="132"/>
        <end position="162"/>
    </location>
</feature>
<dbReference type="OrthoDB" id="16668at2759"/>
<keyword evidence="6" id="KW-0408">Iron</keyword>
<dbReference type="PROSITE" id="PS51471">
    <property type="entry name" value="FE2OG_OXY"/>
    <property type="match status" value="1"/>
</dbReference>